<dbReference type="InterPro" id="IPR027417">
    <property type="entry name" value="P-loop_NTPase"/>
</dbReference>
<keyword evidence="3" id="KW-1185">Reference proteome</keyword>
<evidence type="ECO:0000313" key="3">
    <source>
        <dbReference type="Proteomes" id="UP001623660"/>
    </source>
</evidence>
<gene>
    <name evidence="2" type="ORF">ACJDU8_22520</name>
</gene>
<dbReference type="Pfam" id="PF01695">
    <property type="entry name" value="IstB_IS21"/>
    <property type="match status" value="1"/>
</dbReference>
<feature type="domain" description="IstB-like ATP-binding" evidence="1">
    <location>
        <begin position="102"/>
        <end position="174"/>
    </location>
</feature>
<dbReference type="Proteomes" id="UP001623660">
    <property type="component" value="Unassembled WGS sequence"/>
</dbReference>
<dbReference type="EMBL" id="JBJHZX010000055">
    <property type="protein sequence ID" value="MFL0198314.1"/>
    <property type="molecule type" value="Genomic_DNA"/>
</dbReference>
<dbReference type="InterPro" id="IPR002611">
    <property type="entry name" value="IstB_ATP-bd"/>
</dbReference>
<keyword evidence="2" id="KW-0067">ATP-binding</keyword>
<evidence type="ECO:0000259" key="1">
    <source>
        <dbReference type="Pfam" id="PF01695"/>
    </source>
</evidence>
<sequence>MEVVNRILAQVRMTSQGLKEAKYNCPLCFDTSWVKTETGYRRCSCYEKEYAQRLWKSFGVDPARVKNLNDYKGYDDVTKKALYMAKAYIRNFESIRDTEENSFGLFGQPGAGKSHIAIAIGAALLNQKNPVQVIYMPYLEAMRELKANVNDDEYYLRLSNRYQRASVLIIDDLFKDKVKNAQLIKDRYGNKLGLSDVDIKHIMPIINYRYFNKLPTLISTECTMGILVELDEALARRILEPCGYNKIVFKGAEHNYRMRKFVRG</sequence>
<keyword evidence="2" id="KW-0547">Nucleotide-binding</keyword>
<organism evidence="2 3">
    <name type="scientific">Candidatus Clostridium eludens</name>
    <dbReference type="NCBI Taxonomy" id="3381663"/>
    <lineage>
        <taxon>Bacteria</taxon>
        <taxon>Bacillati</taxon>
        <taxon>Bacillota</taxon>
        <taxon>Clostridia</taxon>
        <taxon>Eubacteriales</taxon>
        <taxon>Clostridiaceae</taxon>
        <taxon>Clostridium</taxon>
    </lineage>
</organism>
<reference evidence="2 3" key="1">
    <citation type="submission" date="2024-11" db="EMBL/GenBank/DDBJ databases">
        <authorList>
            <person name="Heng Y.C."/>
            <person name="Lim A.C.H."/>
            <person name="Lee J.K.Y."/>
            <person name="Kittelmann S."/>
        </authorList>
    </citation>
    <scope>NUCLEOTIDE SEQUENCE [LARGE SCALE GENOMIC DNA]</scope>
    <source>
        <strain evidence="2 3">WILCCON 0269</strain>
    </source>
</reference>
<dbReference type="GO" id="GO:0005524">
    <property type="term" value="F:ATP binding"/>
    <property type="evidence" value="ECO:0007669"/>
    <property type="project" value="UniProtKB-KW"/>
</dbReference>
<protein>
    <submittedName>
        <fullName evidence="2">ATP-binding protein</fullName>
    </submittedName>
</protein>
<dbReference type="Gene3D" id="3.40.50.300">
    <property type="entry name" value="P-loop containing nucleotide triphosphate hydrolases"/>
    <property type="match status" value="1"/>
</dbReference>
<dbReference type="PANTHER" id="PTHR30050:SF10">
    <property type="entry name" value="PHAGE-LIKE ELEMENT PBSX PROTEIN XKDC"/>
    <property type="match status" value="1"/>
</dbReference>
<dbReference type="SUPFAM" id="SSF52540">
    <property type="entry name" value="P-loop containing nucleoside triphosphate hydrolases"/>
    <property type="match status" value="1"/>
</dbReference>
<evidence type="ECO:0000313" key="2">
    <source>
        <dbReference type="EMBL" id="MFL0198314.1"/>
    </source>
</evidence>
<dbReference type="RefSeq" id="WP_406794425.1">
    <property type="nucleotide sequence ID" value="NZ_JBJHZX010000055.1"/>
</dbReference>
<dbReference type="PANTHER" id="PTHR30050">
    <property type="entry name" value="CHROMOSOMAL REPLICATION INITIATOR PROTEIN DNAA"/>
    <property type="match status" value="1"/>
</dbReference>
<comment type="caution">
    <text evidence="2">The sequence shown here is derived from an EMBL/GenBank/DDBJ whole genome shotgun (WGS) entry which is preliminary data.</text>
</comment>
<name>A0ABW8SQV6_9CLOT</name>
<accession>A0ABW8SQV6</accession>
<proteinExistence type="predicted"/>